<dbReference type="SUPFAM" id="SSF48403">
    <property type="entry name" value="Ankyrin repeat"/>
    <property type="match status" value="1"/>
</dbReference>
<evidence type="ECO:0000256" key="8">
    <source>
        <dbReference type="ARBA" id="ARBA00023273"/>
    </source>
</evidence>
<evidence type="ECO:0000256" key="6">
    <source>
        <dbReference type="ARBA" id="ARBA00023043"/>
    </source>
</evidence>
<comment type="caution">
    <text evidence="13">The sequence shown here is derived from an EMBL/GenBank/DDBJ whole genome shotgun (WGS) entry which is preliminary data.</text>
</comment>
<feature type="domain" description="MYND-type" evidence="12">
    <location>
        <begin position="355"/>
        <end position="392"/>
    </location>
</feature>
<comment type="subcellular location">
    <subcellularLocation>
        <location evidence="1">Cell projection</location>
        <location evidence="1">Cilium</location>
    </subcellularLocation>
</comment>
<keyword evidence="8" id="KW-0966">Cell projection</keyword>
<accession>A0AAN9VHT6</accession>
<sequence>MAPIRSGEGGVEKDIFEKIANNDVAGLKNILLQENIKPDLCDENGMTPLQHAAYKGNKEIVQMLLDQGADVNSGKHEHRYTALHFAALSGNPEICQLLLHAGAKSHVTNSVGRTASQMAAFVGNHKCVAVINNHVPKGDVDYYTVTHGLETEPKLPPALASPLHKFIMQVNVHPVRVALNLQKAPALCEKLDNVQKVLELMREKEMKRGFETNEVMAFKFHYLSCIVAEINKCRKRQLAAQEKRTEASDNGKKDSVNEGDKSEETNESEKKEERKLEPVEIFAKQMLKSGRGENSNPEFQERFLRECVREFPFRESTVFRQMVASLAQHDSPSAYCVISATINGQRGFVDVKATCWTCGEEGAPKKCSKCKAVQYCDRECQRLHWFMHKKACARLSQSKEVNETKTQSNDKTSTESKTVDL</sequence>
<proteinExistence type="predicted"/>
<dbReference type="Gene3D" id="6.10.140.2220">
    <property type="match status" value="1"/>
</dbReference>
<dbReference type="Gene3D" id="1.25.40.20">
    <property type="entry name" value="Ankyrin repeat-containing domain"/>
    <property type="match status" value="1"/>
</dbReference>
<feature type="compositionally biased region" description="Basic and acidic residues" evidence="11">
    <location>
        <begin position="412"/>
        <end position="421"/>
    </location>
</feature>
<gene>
    <name evidence="13" type="ORF">R5R35_011501</name>
</gene>
<dbReference type="FunFam" id="1.25.40.20:FF:000182">
    <property type="entry name" value="Ankyrin repeat and MYND domain containing 2a"/>
    <property type="match status" value="1"/>
</dbReference>
<dbReference type="PROSITE" id="PS50865">
    <property type="entry name" value="ZF_MYND_2"/>
    <property type="match status" value="1"/>
</dbReference>
<dbReference type="PANTHER" id="PTHR24150">
    <property type="entry name" value="ANKYRIN REPEAT AND MYND DOMAIN-CONTAINING PROTEIN 2"/>
    <property type="match status" value="1"/>
</dbReference>
<evidence type="ECO:0000256" key="9">
    <source>
        <dbReference type="PROSITE-ProRule" id="PRU00023"/>
    </source>
</evidence>
<reference evidence="13 14" key="1">
    <citation type="submission" date="2024-03" db="EMBL/GenBank/DDBJ databases">
        <title>The genome assembly and annotation of the cricket Gryllus longicercus Weissman &amp; Gray.</title>
        <authorList>
            <person name="Szrajer S."/>
            <person name="Gray D."/>
            <person name="Ylla G."/>
        </authorList>
    </citation>
    <scope>NUCLEOTIDE SEQUENCE [LARGE SCALE GENOMIC DNA]</scope>
    <source>
        <strain evidence="13">DAG 2021-001</strain>
        <tissue evidence="13">Whole body minus gut</tissue>
    </source>
</reference>
<evidence type="ECO:0000256" key="11">
    <source>
        <dbReference type="SAM" id="MobiDB-lite"/>
    </source>
</evidence>
<evidence type="ECO:0000256" key="3">
    <source>
        <dbReference type="ARBA" id="ARBA00022737"/>
    </source>
</evidence>
<evidence type="ECO:0000256" key="1">
    <source>
        <dbReference type="ARBA" id="ARBA00004138"/>
    </source>
</evidence>
<keyword evidence="7" id="KW-0969">Cilium</keyword>
<evidence type="ECO:0000256" key="7">
    <source>
        <dbReference type="ARBA" id="ARBA00023069"/>
    </source>
</evidence>
<feature type="compositionally biased region" description="Polar residues" evidence="11">
    <location>
        <begin position="401"/>
        <end position="411"/>
    </location>
</feature>
<evidence type="ECO:0000259" key="12">
    <source>
        <dbReference type="PROSITE" id="PS50865"/>
    </source>
</evidence>
<feature type="repeat" description="ANK" evidence="9">
    <location>
        <begin position="44"/>
        <end position="76"/>
    </location>
</feature>
<dbReference type="PANTHER" id="PTHR24150:SF8">
    <property type="entry name" value="ANKYRIN REPEAT AND MYND DOMAIN-CONTAINING PROTEIN 2"/>
    <property type="match status" value="1"/>
</dbReference>
<name>A0AAN9VHT6_9ORTH</name>
<keyword evidence="2" id="KW-0479">Metal-binding</keyword>
<dbReference type="Pfam" id="PF01753">
    <property type="entry name" value="zf-MYND"/>
    <property type="match status" value="1"/>
</dbReference>
<evidence type="ECO:0000256" key="4">
    <source>
        <dbReference type="ARBA" id="ARBA00022771"/>
    </source>
</evidence>
<dbReference type="PROSITE" id="PS50297">
    <property type="entry name" value="ANK_REP_REGION"/>
    <property type="match status" value="2"/>
</dbReference>
<keyword evidence="4 10" id="KW-0863">Zinc-finger</keyword>
<evidence type="ECO:0000256" key="5">
    <source>
        <dbReference type="ARBA" id="ARBA00022833"/>
    </source>
</evidence>
<evidence type="ECO:0000313" key="14">
    <source>
        <dbReference type="Proteomes" id="UP001378592"/>
    </source>
</evidence>
<dbReference type="InterPro" id="IPR002110">
    <property type="entry name" value="Ankyrin_rpt"/>
</dbReference>
<evidence type="ECO:0000256" key="2">
    <source>
        <dbReference type="ARBA" id="ARBA00022723"/>
    </source>
</evidence>
<dbReference type="SMART" id="SM00248">
    <property type="entry name" value="ANK"/>
    <property type="match status" value="3"/>
</dbReference>
<keyword evidence="3" id="KW-0677">Repeat</keyword>
<feature type="region of interest" description="Disordered" evidence="11">
    <location>
        <begin position="242"/>
        <end position="275"/>
    </location>
</feature>
<dbReference type="PROSITE" id="PS50088">
    <property type="entry name" value="ANK_REPEAT"/>
    <property type="match status" value="2"/>
</dbReference>
<dbReference type="PROSITE" id="PS01360">
    <property type="entry name" value="ZF_MYND_1"/>
    <property type="match status" value="1"/>
</dbReference>
<dbReference type="GO" id="GO:0008270">
    <property type="term" value="F:zinc ion binding"/>
    <property type="evidence" value="ECO:0007669"/>
    <property type="project" value="UniProtKB-KW"/>
</dbReference>
<dbReference type="AlphaFoldDB" id="A0AAN9VHT6"/>
<feature type="region of interest" description="Disordered" evidence="11">
    <location>
        <begin position="401"/>
        <end position="421"/>
    </location>
</feature>
<dbReference type="GO" id="GO:0005929">
    <property type="term" value="C:cilium"/>
    <property type="evidence" value="ECO:0007669"/>
    <property type="project" value="UniProtKB-SubCell"/>
</dbReference>
<dbReference type="SUPFAM" id="SSF144232">
    <property type="entry name" value="HIT/MYND zinc finger-like"/>
    <property type="match status" value="1"/>
</dbReference>
<dbReference type="InterPro" id="IPR002893">
    <property type="entry name" value="Znf_MYND"/>
</dbReference>
<feature type="repeat" description="ANK" evidence="9">
    <location>
        <begin position="78"/>
        <end position="110"/>
    </location>
</feature>
<protein>
    <recommendedName>
        <fullName evidence="12">MYND-type domain-containing protein</fullName>
    </recommendedName>
</protein>
<keyword evidence="6 9" id="KW-0040">ANK repeat</keyword>
<evidence type="ECO:0000313" key="13">
    <source>
        <dbReference type="EMBL" id="KAK7862085.1"/>
    </source>
</evidence>
<dbReference type="EMBL" id="JAZDUA010000289">
    <property type="protein sequence ID" value="KAK7862085.1"/>
    <property type="molecule type" value="Genomic_DNA"/>
</dbReference>
<organism evidence="13 14">
    <name type="scientific">Gryllus longicercus</name>
    <dbReference type="NCBI Taxonomy" id="2509291"/>
    <lineage>
        <taxon>Eukaryota</taxon>
        <taxon>Metazoa</taxon>
        <taxon>Ecdysozoa</taxon>
        <taxon>Arthropoda</taxon>
        <taxon>Hexapoda</taxon>
        <taxon>Insecta</taxon>
        <taxon>Pterygota</taxon>
        <taxon>Neoptera</taxon>
        <taxon>Polyneoptera</taxon>
        <taxon>Orthoptera</taxon>
        <taxon>Ensifera</taxon>
        <taxon>Gryllidea</taxon>
        <taxon>Grylloidea</taxon>
        <taxon>Gryllidae</taxon>
        <taxon>Gryllinae</taxon>
        <taxon>Gryllus</taxon>
    </lineage>
</organism>
<dbReference type="Pfam" id="PF12796">
    <property type="entry name" value="Ank_2"/>
    <property type="match status" value="1"/>
</dbReference>
<dbReference type="Proteomes" id="UP001378592">
    <property type="component" value="Unassembled WGS sequence"/>
</dbReference>
<keyword evidence="14" id="KW-1185">Reference proteome</keyword>
<keyword evidence="5" id="KW-0862">Zinc</keyword>
<dbReference type="InterPro" id="IPR052452">
    <property type="entry name" value="Ankyrin-MYND_dom_contain_2"/>
</dbReference>
<evidence type="ECO:0000256" key="10">
    <source>
        <dbReference type="PROSITE-ProRule" id="PRU00134"/>
    </source>
</evidence>
<dbReference type="InterPro" id="IPR036770">
    <property type="entry name" value="Ankyrin_rpt-contain_sf"/>
</dbReference>